<accession>A0A392RC97</accession>
<comment type="caution">
    <text evidence="2">The sequence shown here is derived from an EMBL/GenBank/DDBJ whole genome shotgun (WGS) entry which is preliminary data.</text>
</comment>
<name>A0A392RC97_9FABA</name>
<evidence type="ECO:0000256" key="1">
    <source>
        <dbReference type="SAM" id="MobiDB-lite"/>
    </source>
</evidence>
<feature type="compositionally biased region" description="Low complexity" evidence="1">
    <location>
        <begin position="66"/>
        <end position="79"/>
    </location>
</feature>
<reference evidence="2 3" key="1">
    <citation type="journal article" date="2018" name="Front. Plant Sci.">
        <title>Red Clover (Trifolium pratense) and Zigzag Clover (T. medium) - A Picture of Genomic Similarities and Differences.</title>
        <authorList>
            <person name="Dluhosova J."/>
            <person name="Istvanek J."/>
            <person name="Nedelnik J."/>
            <person name="Repkova J."/>
        </authorList>
    </citation>
    <scope>NUCLEOTIDE SEQUENCE [LARGE SCALE GENOMIC DNA]</scope>
    <source>
        <strain evidence="3">cv. 10/8</strain>
        <tissue evidence="2">Leaf</tissue>
    </source>
</reference>
<feature type="region of interest" description="Disordered" evidence="1">
    <location>
        <begin position="63"/>
        <end position="87"/>
    </location>
</feature>
<keyword evidence="3" id="KW-1185">Reference proteome</keyword>
<proteinExistence type="predicted"/>
<evidence type="ECO:0000313" key="2">
    <source>
        <dbReference type="EMBL" id="MCI33456.1"/>
    </source>
</evidence>
<protein>
    <submittedName>
        <fullName evidence="2">Uncharacterized protein</fullName>
    </submittedName>
</protein>
<evidence type="ECO:0000313" key="3">
    <source>
        <dbReference type="Proteomes" id="UP000265520"/>
    </source>
</evidence>
<dbReference type="Proteomes" id="UP000265520">
    <property type="component" value="Unassembled WGS sequence"/>
</dbReference>
<dbReference type="AlphaFoldDB" id="A0A392RC97"/>
<dbReference type="EMBL" id="LXQA010204508">
    <property type="protein sequence ID" value="MCI33456.1"/>
    <property type="molecule type" value="Genomic_DNA"/>
</dbReference>
<organism evidence="2 3">
    <name type="scientific">Trifolium medium</name>
    <dbReference type="NCBI Taxonomy" id="97028"/>
    <lineage>
        <taxon>Eukaryota</taxon>
        <taxon>Viridiplantae</taxon>
        <taxon>Streptophyta</taxon>
        <taxon>Embryophyta</taxon>
        <taxon>Tracheophyta</taxon>
        <taxon>Spermatophyta</taxon>
        <taxon>Magnoliopsida</taxon>
        <taxon>eudicotyledons</taxon>
        <taxon>Gunneridae</taxon>
        <taxon>Pentapetalae</taxon>
        <taxon>rosids</taxon>
        <taxon>fabids</taxon>
        <taxon>Fabales</taxon>
        <taxon>Fabaceae</taxon>
        <taxon>Papilionoideae</taxon>
        <taxon>50 kb inversion clade</taxon>
        <taxon>NPAAA clade</taxon>
        <taxon>Hologalegina</taxon>
        <taxon>IRL clade</taxon>
        <taxon>Trifolieae</taxon>
        <taxon>Trifolium</taxon>
    </lineage>
</organism>
<sequence length="99" mass="11353">MGDTPSSVTPSAWITEIAFPRRRLARTEWKYLEFASPSLSHNERDCCQLILALSRESEWISDVTPRNSANSASDRTSSSPFWSRADNWPFRDSIRLGKF</sequence>